<feature type="transmembrane region" description="Helical" evidence="6">
    <location>
        <begin position="478"/>
        <end position="502"/>
    </location>
</feature>
<proteinExistence type="predicted"/>
<evidence type="ECO:0000259" key="7">
    <source>
        <dbReference type="PROSITE" id="PS50850"/>
    </source>
</evidence>
<feature type="region of interest" description="Disordered" evidence="5">
    <location>
        <begin position="1"/>
        <end position="52"/>
    </location>
</feature>
<dbReference type="FunFam" id="1.20.1250.20:FF:000011">
    <property type="entry name" value="MFS multidrug transporter, putative"/>
    <property type="match status" value="1"/>
</dbReference>
<feature type="region of interest" description="Disordered" evidence="5">
    <location>
        <begin position="565"/>
        <end position="588"/>
    </location>
</feature>
<dbReference type="CDD" id="cd17323">
    <property type="entry name" value="MFS_Tpo1_MDR_like"/>
    <property type="match status" value="1"/>
</dbReference>
<feature type="transmembrane region" description="Helical" evidence="6">
    <location>
        <begin position="147"/>
        <end position="166"/>
    </location>
</feature>
<organism evidence="8 9">
    <name type="scientific">Cladophialophora yegresii CBS 114405</name>
    <dbReference type="NCBI Taxonomy" id="1182544"/>
    <lineage>
        <taxon>Eukaryota</taxon>
        <taxon>Fungi</taxon>
        <taxon>Dikarya</taxon>
        <taxon>Ascomycota</taxon>
        <taxon>Pezizomycotina</taxon>
        <taxon>Eurotiomycetes</taxon>
        <taxon>Chaetothyriomycetidae</taxon>
        <taxon>Chaetothyriales</taxon>
        <taxon>Herpotrichiellaceae</taxon>
        <taxon>Cladophialophora</taxon>
    </lineage>
</organism>
<reference evidence="8 9" key="1">
    <citation type="submission" date="2013-03" db="EMBL/GenBank/DDBJ databases">
        <title>The Genome Sequence of Cladophialophora yegresii CBS 114405.</title>
        <authorList>
            <consortium name="The Broad Institute Genomics Platform"/>
            <person name="Cuomo C."/>
            <person name="de Hoog S."/>
            <person name="Gorbushina A."/>
            <person name="Walker B."/>
            <person name="Young S.K."/>
            <person name="Zeng Q."/>
            <person name="Gargeya S."/>
            <person name="Fitzgerald M."/>
            <person name="Haas B."/>
            <person name="Abouelleil A."/>
            <person name="Allen A.W."/>
            <person name="Alvarado L."/>
            <person name="Arachchi H.M."/>
            <person name="Berlin A.M."/>
            <person name="Chapman S.B."/>
            <person name="Gainer-Dewar J."/>
            <person name="Goldberg J."/>
            <person name="Griggs A."/>
            <person name="Gujja S."/>
            <person name="Hansen M."/>
            <person name="Howarth C."/>
            <person name="Imamovic A."/>
            <person name="Ireland A."/>
            <person name="Larimer J."/>
            <person name="McCowan C."/>
            <person name="Murphy C."/>
            <person name="Pearson M."/>
            <person name="Poon T.W."/>
            <person name="Priest M."/>
            <person name="Roberts A."/>
            <person name="Saif S."/>
            <person name="Shea T."/>
            <person name="Sisk P."/>
            <person name="Sykes S."/>
            <person name="Wortman J."/>
            <person name="Nusbaum C."/>
            <person name="Birren B."/>
        </authorList>
    </citation>
    <scope>NUCLEOTIDE SEQUENCE [LARGE SCALE GENOMIC DNA]</scope>
    <source>
        <strain evidence="8 9">CBS 114405</strain>
    </source>
</reference>
<dbReference type="OrthoDB" id="446368at2759"/>
<keyword evidence="9" id="KW-1185">Reference proteome</keyword>
<dbReference type="InterPro" id="IPR011701">
    <property type="entry name" value="MFS"/>
</dbReference>
<name>W9WBR3_9EURO</name>
<dbReference type="PROSITE" id="PS50850">
    <property type="entry name" value="MFS"/>
    <property type="match status" value="1"/>
</dbReference>
<feature type="transmembrane region" description="Helical" evidence="6">
    <location>
        <begin position="178"/>
        <end position="197"/>
    </location>
</feature>
<dbReference type="Pfam" id="PF07690">
    <property type="entry name" value="MFS_1"/>
    <property type="match status" value="1"/>
</dbReference>
<feature type="transmembrane region" description="Helical" evidence="6">
    <location>
        <begin position="514"/>
        <end position="534"/>
    </location>
</feature>
<feature type="transmembrane region" description="Helical" evidence="6">
    <location>
        <begin position="203"/>
        <end position="222"/>
    </location>
</feature>
<comment type="subcellular location">
    <subcellularLocation>
        <location evidence="1">Membrane</location>
        <topology evidence="1">Multi-pass membrane protein</topology>
    </subcellularLocation>
</comment>
<protein>
    <recommendedName>
        <fullName evidence="7">Major facilitator superfamily (MFS) profile domain-containing protein</fullName>
    </recommendedName>
</protein>
<keyword evidence="4 6" id="KW-0472">Membrane</keyword>
<sequence length="588" mass="64110">MRSTVQGSSHSLPLHGPTSSATQSSEADEKPLDHPAATDGAPTRMSTDRGLQDWSPYTLRKRPWRRRVTDFSHIVEAKYRGSGTPRDPFVVQWLDHDPENPKNYSNLFKWLMTFLLAFMTLCVSLASSAYTGAAGLIIPEFHCSHEVYLLGLSLMVAGFALGPLMWAPLSEAVSRRDVLLVALGLYIIFTAVCAAAQNITALVILRLLCGTLGSAAFVIPGGQISDMFEAEQRGMAQAVYSAAPFLGPTLGPTVGGFLSPAAGWRWLFGFLALYAAALTVLGIIFVPETYAPVLLRRRAKLLSKATGKVYMTRIDIEQPIVLKEVVKRSVARPWALLFREPIVLLLSIYMAVVYGTLYLFFAAFPIVFQQGYGWNAGENGLAFLGIMVGNLLAVGVIILDNKRYVRISKAHGGFAPPESRLPPVIYGGVVAIVGLAWFAATADPSIHFIVPVLSGLPFGIGFILIFMCCSNYLVDSYVIYSASVLAGNSILRSTFGAVFPLFATYMYNNLGVHWASAVPGFIALACFPFPIFFYKYGKSIRRRCKYSAEAARFLDSLKSDLERQQSRASKAEEAAGGVAEAERNDVSS</sequence>
<dbReference type="AlphaFoldDB" id="W9WBR3"/>
<feature type="domain" description="Major facilitator superfamily (MFS) profile" evidence="7">
    <location>
        <begin position="112"/>
        <end position="538"/>
    </location>
</feature>
<accession>W9WBR3</accession>
<feature type="transmembrane region" description="Helical" evidence="6">
    <location>
        <begin position="380"/>
        <end position="399"/>
    </location>
</feature>
<feature type="transmembrane region" description="Helical" evidence="6">
    <location>
        <begin position="420"/>
        <end position="440"/>
    </location>
</feature>
<feature type="transmembrane region" description="Helical" evidence="6">
    <location>
        <begin position="266"/>
        <end position="287"/>
    </location>
</feature>
<keyword evidence="2 6" id="KW-0812">Transmembrane</keyword>
<evidence type="ECO:0000256" key="5">
    <source>
        <dbReference type="SAM" id="MobiDB-lite"/>
    </source>
</evidence>
<dbReference type="GO" id="GO:0022857">
    <property type="term" value="F:transmembrane transporter activity"/>
    <property type="evidence" value="ECO:0007669"/>
    <property type="project" value="InterPro"/>
</dbReference>
<dbReference type="SUPFAM" id="SSF103473">
    <property type="entry name" value="MFS general substrate transporter"/>
    <property type="match status" value="1"/>
</dbReference>
<feature type="transmembrane region" description="Helical" evidence="6">
    <location>
        <begin position="342"/>
        <end position="368"/>
    </location>
</feature>
<evidence type="ECO:0000256" key="3">
    <source>
        <dbReference type="ARBA" id="ARBA00022989"/>
    </source>
</evidence>
<gene>
    <name evidence="8" type="ORF">A1O7_02855</name>
</gene>
<dbReference type="PANTHER" id="PTHR23502:SF184">
    <property type="entry name" value="MAJOR FACILITATOR SUPERFAMILY (MFS) PROFILE DOMAIN-CONTAINING PROTEIN"/>
    <property type="match status" value="1"/>
</dbReference>
<evidence type="ECO:0000313" key="9">
    <source>
        <dbReference type="Proteomes" id="UP000019473"/>
    </source>
</evidence>
<dbReference type="HOGENOM" id="CLU_008455_11_6_1"/>
<dbReference type="Proteomes" id="UP000019473">
    <property type="component" value="Unassembled WGS sequence"/>
</dbReference>
<evidence type="ECO:0000256" key="2">
    <source>
        <dbReference type="ARBA" id="ARBA00022692"/>
    </source>
</evidence>
<dbReference type="PANTHER" id="PTHR23502">
    <property type="entry name" value="MAJOR FACILITATOR SUPERFAMILY"/>
    <property type="match status" value="1"/>
</dbReference>
<dbReference type="eggNOG" id="KOG0255">
    <property type="taxonomic scope" value="Eukaryota"/>
</dbReference>
<comment type="caution">
    <text evidence="8">The sequence shown here is derived from an EMBL/GenBank/DDBJ whole genome shotgun (WGS) entry which is preliminary data.</text>
</comment>
<feature type="transmembrane region" description="Helical" evidence="6">
    <location>
        <begin position="107"/>
        <end position="127"/>
    </location>
</feature>
<dbReference type="Gene3D" id="1.20.1250.20">
    <property type="entry name" value="MFS general substrate transporter like domains"/>
    <property type="match status" value="1"/>
</dbReference>
<dbReference type="InterPro" id="IPR020846">
    <property type="entry name" value="MFS_dom"/>
</dbReference>
<dbReference type="EMBL" id="AMGW01000002">
    <property type="protein sequence ID" value="EXJ62420.1"/>
    <property type="molecule type" value="Genomic_DNA"/>
</dbReference>
<evidence type="ECO:0000256" key="1">
    <source>
        <dbReference type="ARBA" id="ARBA00004141"/>
    </source>
</evidence>
<keyword evidence="3 6" id="KW-1133">Transmembrane helix</keyword>
<dbReference type="GO" id="GO:0005886">
    <property type="term" value="C:plasma membrane"/>
    <property type="evidence" value="ECO:0007669"/>
    <property type="project" value="TreeGrafter"/>
</dbReference>
<dbReference type="InterPro" id="IPR036259">
    <property type="entry name" value="MFS_trans_sf"/>
</dbReference>
<dbReference type="VEuPathDB" id="FungiDB:A1O7_02855"/>
<dbReference type="GeneID" id="19177459"/>
<feature type="transmembrane region" description="Helical" evidence="6">
    <location>
        <begin position="446"/>
        <end position="466"/>
    </location>
</feature>
<dbReference type="STRING" id="1182544.W9WBR3"/>
<evidence type="ECO:0000256" key="6">
    <source>
        <dbReference type="SAM" id="Phobius"/>
    </source>
</evidence>
<evidence type="ECO:0000256" key="4">
    <source>
        <dbReference type="ARBA" id="ARBA00023136"/>
    </source>
</evidence>
<feature type="compositionally biased region" description="Polar residues" evidence="5">
    <location>
        <begin position="1"/>
        <end position="25"/>
    </location>
</feature>
<evidence type="ECO:0000313" key="8">
    <source>
        <dbReference type="EMBL" id="EXJ62420.1"/>
    </source>
</evidence>
<dbReference type="RefSeq" id="XP_007755074.1">
    <property type="nucleotide sequence ID" value="XM_007756884.1"/>
</dbReference>